<evidence type="ECO:0000313" key="12">
    <source>
        <dbReference type="Proteomes" id="UP000000600"/>
    </source>
</evidence>
<evidence type="ECO:0000256" key="3">
    <source>
        <dbReference type="ARBA" id="ARBA00022679"/>
    </source>
</evidence>
<dbReference type="eggNOG" id="KOG0032">
    <property type="taxonomic scope" value="Eukaryota"/>
</dbReference>
<dbReference type="InParanoid" id="A0DEN0"/>
<evidence type="ECO:0000256" key="2">
    <source>
        <dbReference type="ARBA" id="ARBA00022527"/>
    </source>
</evidence>
<dbReference type="InterPro" id="IPR011009">
    <property type="entry name" value="Kinase-like_dom_sf"/>
</dbReference>
<dbReference type="SUPFAM" id="SSF56112">
    <property type="entry name" value="Protein kinase-like (PK-like)"/>
    <property type="match status" value="1"/>
</dbReference>
<dbReference type="PROSITE" id="PS50011">
    <property type="entry name" value="PROTEIN_KINASE_DOM"/>
    <property type="match status" value="1"/>
</dbReference>
<dbReference type="InterPro" id="IPR000719">
    <property type="entry name" value="Prot_kinase_dom"/>
</dbReference>
<feature type="domain" description="Protein kinase" evidence="10">
    <location>
        <begin position="160"/>
        <end position="247"/>
    </location>
</feature>
<dbReference type="OrthoDB" id="40902at2759"/>
<dbReference type="EC" id="2.7.11.1" evidence="1"/>
<evidence type="ECO:0000259" key="10">
    <source>
        <dbReference type="PROSITE" id="PS50011"/>
    </source>
</evidence>
<dbReference type="Pfam" id="PF00069">
    <property type="entry name" value="Pkinase"/>
    <property type="match status" value="1"/>
</dbReference>
<dbReference type="KEGG" id="ptm:GSPATT00016323001"/>
<sequence length="247" mass="29452">MKNIERMRMIGIYYGLTQGEEFDFDKNQNNLLIKMRHKSQTVNDRGLKKLQAVDYKKCIYNCLLIKQKFIGRGPRYIYLFKNQICIGKDFKSPFIQIPERQFQINQDIRIQWSYKKNQLKSVIFYVGGEQLEYFGTNQQLRELKQKCALYVFQVKIQDEYQAESILGQGSYATVLELSNLQTQKQFAAKCIDQQRINEKKNGYKQLLQEIETMRVLSEIKHQNILQLYELYIGNQNYYLVMEDHSCL</sequence>
<keyword evidence="2" id="KW-0723">Serine/threonine-protein kinase</keyword>
<dbReference type="GeneID" id="5034679"/>
<reference evidence="11 12" key="1">
    <citation type="journal article" date="2006" name="Nature">
        <title>Global trends of whole-genome duplications revealed by the ciliate Paramecium tetraurelia.</title>
        <authorList>
            <consortium name="Genoscope"/>
            <person name="Aury J.-M."/>
            <person name="Jaillon O."/>
            <person name="Duret L."/>
            <person name="Noel B."/>
            <person name="Jubin C."/>
            <person name="Porcel B.M."/>
            <person name="Segurens B."/>
            <person name="Daubin V."/>
            <person name="Anthouard V."/>
            <person name="Aiach N."/>
            <person name="Arnaiz O."/>
            <person name="Billaut A."/>
            <person name="Beisson J."/>
            <person name="Blanc I."/>
            <person name="Bouhouche K."/>
            <person name="Camara F."/>
            <person name="Duharcourt S."/>
            <person name="Guigo R."/>
            <person name="Gogendeau D."/>
            <person name="Katinka M."/>
            <person name="Keller A.-M."/>
            <person name="Kissmehl R."/>
            <person name="Klotz C."/>
            <person name="Koll F."/>
            <person name="Le Moue A."/>
            <person name="Lepere C."/>
            <person name="Malinsky S."/>
            <person name="Nowacki M."/>
            <person name="Nowak J.K."/>
            <person name="Plattner H."/>
            <person name="Poulain J."/>
            <person name="Ruiz F."/>
            <person name="Serrano V."/>
            <person name="Zagulski M."/>
            <person name="Dessen P."/>
            <person name="Betermier M."/>
            <person name="Weissenbach J."/>
            <person name="Scarpelli C."/>
            <person name="Schachter V."/>
            <person name="Sperling L."/>
            <person name="Meyer E."/>
            <person name="Cohen J."/>
            <person name="Wincker P."/>
        </authorList>
    </citation>
    <scope>NUCLEOTIDE SEQUENCE [LARGE SCALE GENOMIC DNA]</scope>
    <source>
        <strain evidence="11 12">Stock d4-2</strain>
    </source>
</reference>
<protein>
    <recommendedName>
        <fullName evidence="1">non-specific serine/threonine protein kinase</fullName>
        <ecNumber evidence="1">2.7.11.1</ecNumber>
    </recommendedName>
</protein>
<dbReference type="RefSeq" id="XP_001448894.1">
    <property type="nucleotide sequence ID" value="XM_001448857.1"/>
</dbReference>
<evidence type="ECO:0000256" key="7">
    <source>
        <dbReference type="ARBA" id="ARBA00047899"/>
    </source>
</evidence>
<dbReference type="EMBL" id="CT868407">
    <property type="protein sequence ID" value="CAK81497.1"/>
    <property type="molecule type" value="Genomic_DNA"/>
</dbReference>
<evidence type="ECO:0000256" key="1">
    <source>
        <dbReference type="ARBA" id="ARBA00012513"/>
    </source>
</evidence>
<dbReference type="GO" id="GO:0005524">
    <property type="term" value="F:ATP binding"/>
    <property type="evidence" value="ECO:0007669"/>
    <property type="project" value="UniProtKB-UniRule"/>
</dbReference>
<accession>A0DEN0</accession>
<dbReference type="PROSITE" id="PS00107">
    <property type="entry name" value="PROTEIN_KINASE_ATP"/>
    <property type="match status" value="1"/>
</dbReference>
<gene>
    <name evidence="11" type="ORF">GSPATT00016323001</name>
</gene>
<keyword evidence="6 9" id="KW-0067">ATP-binding</keyword>
<feature type="binding site" evidence="9">
    <location>
        <position position="189"/>
    </location>
    <ligand>
        <name>ATP</name>
        <dbReference type="ChEBI" id="CHEBI:30616"/>
    </ligand>
</feature>
<dbReference type="AlphaFoldDB" id="A0DEN0"/>
<proteinExistence type="predicted"/>
<dbReference type="GO" id="GO:0004674">
    <property type="term" value="F:protein serine/threonine kinase activity"/>
    <property type="evidence" value="ECO:0007669"/>
    <property type="project" value="UniProtKB-KW"/>
</dbReference>
<evidence type="ECO:0000256" key="6">
    <source>
        <dbReference type="ARBA" id="ARBA00022840"/>
    </source>
</evidence>
<dbReference type="Gene3D" id="3.30.200.20">
    <property type="entry name" value="Phosphorylase Kinase, domain 1"/>
    <property type="match status" value="1"/>
</dbReference>
<keyword evidence="4 9" id="KW-0547">Nucleotide-binding</keyword>
<comment type="catalytic activity">
    <reaction evidence="7">
        <text>L-threonyl-[protein] + ATP = O-phospho-L-threonyl-[protein] + ADP + H(+)</text>
        <dbReference type="Rhea" id="RHEA:46608"/>
        <dbReference type="Rhea" id="RHEA-COMP:11060"/>
        <dbReference type="Rhea" id="RHEA-COMP:11605"/>
        <dbReference type="ChEBI" id="CHEBI:15378"/>
        <dbReference type="ChEBI" id="CHEBI:30013"/>
        <dbReference type="ChEBI" id="CHEBI:30616"/>
        <dbReference type="ChEBI" id="CHEBI:61977"/>
        <dbReference type="ChEBI" id="CHEBI:456216"/>
        <dbReference type="EC" id="2.7.11.1"/>
    </reaction>
</comment>
<evidence type="ECO:0000256" key="4">
    <source>
        <dbReference type="ARBA" id="ARBA00022741"/>
    </source>
</evidence>
<evidence type="ECO:0000256" key="5">
    <source>
        <dbReference type="ARBA" id="ARBA00022777"/>
    </source>
</evidence>
<evidence type="ECO:0000313" key="11">
    <source>
        <dbReference type="EMBL" id="CAK81497.1"/>
    </source>
</evidence>
<keyword evidence="5" id="KW-0418">Kinase</keyword>
<keyword evidence="3" id="KW-0808">Transferase</keyword>
<comment type="catalytic activity">
    <reaction evidence="8">
        <text>L-seryl-[protein] + ATP = O-phospho-L-seryl-[protein] + ADP + H(+)</text>
        <dbReference type="Rhea" id="RHEA:17989"/>
        <dbReference type="Rhea" id="RHEA-COMP:9863"/>
        <dbReference type="Rhea" id="RHEA-COMP:11604"/>
        <dbReference type="ChEBI" id="CHEBI:15378"/>
        <dbReference type="ChEBI" id="CHEBI:29999"/>
        <dbReference type="ChEBI" id="CHEBI:30616"/>
        <dbReference type="ChEBI" id="CHEBI:83421"/>
        <dbReference type="ChEBI" id="CHEBI:456216"/>
        <dbReference type="EC" id="2.7.11.1"/>
    </reaction>
</comment>
<dbReference type="PANTHER" id="PTHR43895">
    <property type="entry name" value="CALCIUM/CALMODULIN-DEPENDENT PROTEIN KINASE KINASE-RELATED"/>
    <property type="match status" value="1"/>
</dbReference>
<keyword evidence="12" id="KW-1185">Reference proteome</keyword>
<name>A0DEN0_PARTE</name>
<dbReference type="HOGENOM" id="CLU_1126349_0_0_1"/>
<evidence type="ECO:0000256" key="9">
    <source>
        <dbReference type="PROSITE-ProRule" id="PRU10141"/>
    </source>
</evidence>
<evidence type="ECO:0000256" key="8">
    <source>
        <dbReference type="ARBA" id="ARBA00048679"/>
    </source>
</evidence>
<organism evidence="11 12">
    <name type="scientific">Paramecium tetraurelia</name>
    <dbReference type="NCBI Taxonomy" id="5888"/>
    <lineage>
        <taxon>Eukaryota</taxon>
        <taxon>Sar</taxon>
        <taxon>Alveolata</taxon>
        <taxon>Ciliophora</taxon>
        <taxon>Intramacronucleata</taxon>
        <taxon>Oligohymenophorea</taxon>
        <taxon>Peniculida</taxon>
        <taxon>Parameciidae</taxon>
        <taxon>Paramecium</taxon>
    </lineage>
</organism>
<dbReference type="InterPro" id="IPR017441">
    <property type="entry name" value="Protein_kinase_ATP_BS"/>
</dbReference>
<dbReference type="Proteomes" id="UP000000600">
    <property type="component" value="Unassembled WGS sequence"/>
</dbReference>
<dbReference type="PANTHER" id="PTHR43895:SF32">
    <property type="entry name" value="SERINE_THREONINE-PROTEIN KINASE CHK1"/>
    <property type="match status" value="1"/>
</dbReference>